<feature type="compositionally biased region" description="Polar residues" evidence="1">
    <location>
        <begin position="1"/>
        <end position="11"/>
    </location>
</feature>
<sequence>MNPFSNTTNEEAASAPKPQRRSFGSGAEQDRYASHFGIGTEGLERLKELASYKGDGAEQDRYKSHFSLDSDRVRAAADSILHAKGAGAEQDRYESRFGLGNDGWERAKKLAEFKGMGAEQDRYGSHFHIDRNTVDKAAQSLQDAAKDATSRK</sequence>
<keyword evidence="3" id="KW-1185">Reference proteome</keyword>
<dbReference type="AlphaFoldDB" id="A0A2T2NS08"/>
<protein>
    <submittedName>
        <fullName evidence="2">Uncharacterized protein</fullName>
    </submittedName>
</protein>
<organism evidence="2 3">
    <name type="scientific">Corynespora cassiicola Philippines</name>
    <dbReference type="NCBI Taxonomy" id="1448308"/>
    <lineage>
        <taxon>Eukaryota</taxon>
        <taxon>Fungi</taxon>
        <taxon>Dikarya</taxon>
        <taxon>Ascomycota</taxon>
        <taxon>Pezizomycotina</taxon>
        <taxon>Dothideomycetes</taxon>
        <taxon>Pleosporomycetidae</taxon>
        <taxon>Pleosporales</taxon>
        <taxon>Corynesporascaceae</taxon>
        <taxon>Corynespora</taxon>
    </lineage>
</organism>
<name>A0A2T2NS08_CORCC</name>
<gene>
    <name evidence="2" type="ORF">BS50DRAFT_573164</name>
</gene>
<evidence type="ECO:0000313" key="2">
    <source>
        <dbReference type="EMBL" id="PSN68217.1"/>
    </source>
</evidence>
<evidence type="ECO:0000256" key="1">
    <source>
        <dbReference type="SAM" id="MobiDB-lite"/>
    </source>
</evidence>
<evidence type="ECO:0000313" key="3">
    <source>
        <dbReference type="Proteomes" id="UP000240883"/>
    </source>
</evidence>
<dbReference type="EMBL" id="KZ678134">
    <property type="protein sequence ID" value="PSN68217.1"/>
    <property type="molecule type" value="Genomic_DNA"/>
</dbReference>
<dbReference type="Proteomes" id="UP000240883">
    <property type="component" value="Unassembled WGS sequence"/>
</dbReference>
<dbReference type="OrthoDB" id="67965at2759"/>
<accession>A0A2T2NS08</accession>
<proteinExistence type="predicted"/>
<reference evidence="2 3" key="1">
    <citation type="journal article" date="2018" name="Front. Microbiol.">
        <title>Genome-Wide Analysis of Corynespora cassiicola Leaf Fall Disease Putative Effectors.</title>
        <authorList>
            <person name="Lopez D."/>
            <person name="Ribeiro S."/>
            <person name="Label P."/>
            <person name="Fumanal B."/>
            <person name="Venisse J.S."/>
            <person name="Kohler A."/>
            <person name="de Oliveira R.R."/>
            <person name="Labutti K."/>
            <person name="Lipzen A."/>
            <person name="Lail K."/>
            <person name="Bauer D."/>
            <person name="Ohm R.A."/>
            <person name="Barry K.W."/>
            <person name="Spatafora J."/>
            <person name="Grigoriev I.V."/>
            <person name="Martin F.M."/>
            <person name="Pujade-Renaud V."/>
        </authorList>
    </citation>
    <scope>NUCLEOTIDE SEQUENCE [LARGE SCALE GENOMIC DNA]</scope>
    <source>
        <strain evidence="2 3">Philippines</strain>
    </source>
</reference>
<feature type="region of interest" description="Disordered" evidence="1">
    <location>
        <begin position="1"/>
        <end position="37"/>
    </location>
</feature>